<dbReference type="EMBL" id="VRMN01000010">
    <property type="protein sequence ID" value="KAA8492215.1"/>
    <property type="molecule type" value="Genomic_DNA"/>
</dbReference>
<keyword evidence="3" id="KW-1185">Reference proteome</keyword>
<sequence length="228" mass="23384">MADEQWSQSPDAESELNSPVLEGAASGSKKLSRLARKVKQLQGSISRAGLGAGDAAAEGAGAPNAPSGRRKRAEVMGAKLGVRKAFSLNEKTLAAASKSAVASSRAEDGHQQTAGIAQPAGVDMFVSAPELHADAEPSGDNVPEAKEPADVAVATGAFVVSPKSSRGRELSEEGGSLVKRITTLLVARFSDRFEPEILGNEAADGSLDPSQKTAPTGIRAEAGSLQKR</sequence>
<accession>A0A5J4YM41</accession>
<feature type="region of interest" description="Disordered" evidence="1">
    <location>
        <begin position="43"/>
        <end position="72"/>
    </location>
</feature>
<feature type="region of interest" description="Disordered" evidence="1">
    <location>
        <begin position="1"/>
        <end position="31"/>
    </location>
</feature>
<evidence type="ECO:0000313" key="2">
    <source>
        <dbReference type="EMBL" id="KAA8492215.1"/>
    </source>
</evidence>
<name>A0A5J4YM41_PORPP</name>
<gene>
    <name evidence="2" type="ORF">FVE85_3653</name>
</gene>
<organism evidence="2 3">
    <name type="scientific">Porphyridium purpureum</name>
    <name type="common">Red alga</name>
    <name type="synonym">Porphyridium cruentum</name>
    <dbReference type="NCBI Taxonomy" id="35688"/>
    <lineage>
        <taxon>Eukaryota</taxon>
        <taxon>Rhodophyta</taxon>
        <taxon>Bangiophyceae</taxon>
        <taxon>Porphyridiales</taxon>
        <taxon>Porphyridiaceae</taxon>
        <taxon>Porphyridium</taxon>
    </lineage>
</organism>
<feature type="compositionally biased region" description="Polar residues" evidence="1">
    <location>
        <begin position="1"/>
        <end position="17"/>
    </location>
</feature>
<protein>
    <submittedName>
        <fullName evidence="2">Uncharacterized protein</fullName>
    </submittedName>
</protein>
<dbReference type="AlphaFoldDB" id="A0A5J4YM41"/>
<proteinExistence type="predicted"/>
<feature type="region of interest" description="Disordered" evidence="1">
    <location>
        <begin position="199"/>
        <end position="228"/>
    </location>
</feature>
<evidence type="ECO:0000313" key="3">
    <source>
        <dbReference type="Proteomes" id="UP000324585"/>
    </source>
</evidence>
<evidence type="ECO:0000256" key="1">
    <source>
        <dbReference type="SAM" id="MobiDB-lite"/>
    </source>
</evidence>
<dbReference type="Proteomes" id="UP000324585">
    <property type="component" value="Unassembled WGS sequence"/>
</dbReference>
<feature type="compositionally biased region" description="Low complexity" evidence="1">
    <location>
        <begin position="53"/>
        <end position="65"/>
    </location>
</feature>
<comment type="caution">
    <text evidence="2">The sequence shown here is derived from an EMBL/GenBank/DDBJ whole genome shotgun (WGS) entry which is preliminary data.</text>
</comment>
<reference evidence="3" key="1">
    <citation type="journal article" date="2019" name="Nat. Commun.">
        <title>Expansion of phycobilisome linker gene families in mesophilic red algae.</title>
        <authorList>
            <person name="Lee J."/>
            <person name="Kim D."/>
            <person name="Bhattacharya D."/>
            <person name="Yoon H.S."/>
        </authorList>
    </citation>
    <scope>NUCLEOTIDE SEQUENCE [LARGE SCALE GENOMIC DNA]</scope>
    <source>
        <strain evidence="3">CCMP 1328</strain>
    </source>
</reference>